<accession>A0ABR3QJP7</accession>
<evidence type="ECO:0000256" key="1">
    <source>
        <dbReference type="SAM" id="MobiDB-lite"/>
    </source>
</evidence>
<dbReference type="EMBL" id="JAKJXO020000021">
    <property type="protein sequence ID" value="KAL1592375.1"/>
    <property type="molecule type" value="Genomic_DNA"/>
</dbReference>
<reference evidence="2 3" key="1">
    <citation type="submission" date="2024-02" db="EMBL/GenBank/DDBJ databases">
        <title>De novo assembly and annotation of 12 fungi associated with fruit tree decline syndrome in Ontario, Canada.</title>
        <authorList>
            <person name="Sulman M."/>
            <person name="Ellouze W."/>
            <person name="Ilyukhin E."/>
        </authorList>
    </citation>
    <scope>NUCLEOTIDE SEQUENCE [LARGE SCALE GENOMIC DNA]</scope>
    <source>
        <strain evidence="2 3">M42-189</strain>
    </source>
</reference>
<evidence type="ECO:0000313" key="3">
    <source>
        <dbReference type="Proteomes" id="UP001521785"/>
    </source>
</evidence>
<feature type="region of interest" description="Disordered" evidence="1">
    <location>
        <begin position="47"/>
        <end position="68"/>
    </location>
</feature>
<dbReference type="Proteomes" id="UP001521785">
    <property type="component" value="Unassembled WGS sequence"/>
</dbReference>
<keyword evidence="3" id="KW-1185">Reference proteome</keyword>
<organism evidence="2 3">
    <name type="scientific">Paraconiothyrium brasiliense</name>
    <dbReference type="NCBI Taxonomy" id="300254"/>
    <lineage>
        <taxon>Eukaryota</taxon>
        <taxon>Fungi</taxon>
        <taxon>Dikarya</taxon>
        <taxon>Ascomycota</taxon>
        <taxon>Pezizomycotina</taxon>
        <taxon>Dothideomycetes</taxon>
        <taxon>Pleosporomycetidae</taxon>
        <taxon>Pleosporales</taxon>
        <taxon>Massarineae</taxon>
        <taxon>Didymosphaeriaceae</taxon>
        <taxon>Paraconiothyrium</taxon>
    </lineage>
</organism>
<protein>
    <submittedName>
        <fullName evidence="2">Uncharacterized protein</fullName>
    </submittedName>
</protein>
<proteinExistence type="predicted"/>
<gene>
    <name evidence="2" type="ORF">SLS60_011454</name>
</gene>
<sequence length="88" mass="9249">MGLLTLIVIATPITKPDARSIAFKPSLTLADKTPSIVARAPLHEITQNLDVNDPGPGGNQEKGGDKEKSWIDDMAVAVAKPGKLCAVM</sequence>
<comment type="caution">
    <text evidence="2">The sequence shown here is derived from an EMBL/GenBank/DDBJ whole genome shotgun (WGS) entry which is preliminary data.</text>
</comment>
<evidence type="ECO:0000313" key="2">
    <source>
        <dbReference type="EMBL" id="KAL1592375.1"/>
    </source>
</evidence>
<name>A0ABR3QJP7_9PLEO</name>